<proteinExistence type="predicted"/>
<dbReference type="EMBL" id="LC066375">
    <property type="protein sequence ID" value="BAT27368.1"/>
    <property type="molecule type" value="Genomic_DNA"/>
</dbReference>
<organism evidence="1">
    <name type="scientific">Aureimonas frigidaquae</name>
    <dbReference type="NCBI Taxonomy" id="424757"/>
    <lineage>
        <taxon>Bacteria</taxon>
        <taxon>Pseudomonadati</taxon>
        <taxon>Pseudomonadota</taxon>
        <taxon>Alphaproteobacteria</taxon>
        <taxon>Hyphomicrobiales</taxon>
        <taxon>Aurantimonadaceae</taxon>
        <taxon>Aureimonas</taxon>
    </lineage>
</organism>
<evidence type="ECO:0000313" key="1">
    <source>
        <dbReference type="EMBL" id="BAT27368.1"/>
    </source>
</evidence>
<dbReference type="AlphaFoldDB" id="A0A0P0Z0K8"/>
<reference evidence="1" key="1">
    <citation type="journal article" date="2015" name="Proc. Natl. Acad. Sci. U.S.A.">
        <title>Bacterial clade with the ribosomal RNA operon on a small plasmid rather than the chromosome.</title>
        <authorList>
            <person name="Anda M."/>
            <person name="Ohtsubo Y."/>
            <person name="Okubo T."/>
            <person name="Sugawara M."/>
            <person name="Nagata Y."/>
            <person name="Tsuda M."/>
            <person name="Minamisawa K."/>
            <person name="Mitsui H."/>
        </authorList>
    </citation>
    <scope>NUCLEOTIDE SEQUENCE</scope>
    <source>
        <strain evidence="1">JCM 14755</strain>
    </source>
</reference>
<sequence length="334" mass="38257">MVRQLLKRTDKEKADIVSAYERAGSGSAESDETRQQLLKDNNVSVSTIYRWKRELIEIGKTASKADSILRISQIIESLHTGTCDKVNFIDSICSFSAWLRWPQDTDRQRIGSVCLASAYLNLMTAKGRSTPPRAAERLIYNKLTYSDVTLALSGNLEAYADFNEIPYQKPIYYNRNLLRDIIYYLISDLAYSPDGRVSLNRAHALIRDGHFHRQAARSRRSFDQLWKALGVSAPFHYVDQDQSSLNWVLDPADLYLDEYIDEIIELSQDRRAYFEKCFGIISLVNDRLDPRAINALHFPTPPPALTPQAVPLTMLDDSMLASLSDFHKNRFYFN</sequence>
<name>A0A0P0Z0K8_9HYPH</name>
<protein>
    <submittedName>
        <fullName evidence="1">Ferric uptake regulator family protein</fullName>
    </submittedName>
</protein>
<accession>A0A0P0Z0K8</accession>